<dbReference type="AlphaFoldDB" id="A0A317UWB1"/>
<dbReference type="GO" id="GO:0030170">
    <property type="term" value="F:pyridoxal phosphate binding"/>
    <property type="evidence" value="ECO:0007669"/>
    <property type="project" value="InterPro"/>
</dbReference>
<feature type="region of interest" description="Disordered" evidence="1">
    <location>
        <begin position="139"/>
        <end position="164"/>
    </location>
</feature>
<dbReference type="OrthoDB" id="17255at2759"/>
<evidence type="ECO:0000313" key="4">
    <source>
        <dbReference type="Proteomes" id="UP000247233"/>
    </source>
</evidence>
<sequence length="512" mass="57212">MPNLTLLPLLTLPNPNHDLTFLSSTFPLQSLWPYLFSLLLPILLLPLLKAPPSYAPPGCRKLGIPRSKSNLNDEFAPEYAHASPADKDGRPSCRIKALFTYPIKSCAGVELDTAEVVETGLKYDRMFCFAEFVERSPQPSRATAAATETAPPTTTKPKQEKEKEGDWIARTLRNRTFNTLALLQPEIWIPDSSSPTYSPSLPEVKSQGALVITYPRVQPSLLTKLLIALHLLPSRLSFSIPLSPTAQKSQSYPLTPVQIWKDSPLAYNYGTHIPSSLWTFLSSGSEKLTDPHKKRTISLFRSHPTHNREIFRSAPRKAELGFQPVTGFADAYPLHLLNLASVRDVGERCKRDIDRLSVRRFRANVVVTGPGRFEEDAWKRIFVHQDRWRGSGSSSGVGGEDLSLKNRYENGDEEDNGEGNGVEIHTVCRTIRCRLPNVDPDTGDRHRSEPDRTLKSYRRIDPGDLTNACLGMQLVPGVREFTLRVNDPISVLETGEHCYIKMLAPGEKVEGV</sequence>
<dbReference type="PANTHER" id="PTHR14237">
    <property type="entry name" value="MOLYBDOPTERIN COFACTOR SULFURASE MOSC"/>
    <property type="match status" value="1"/>
</dbReference>
<comment type="caution">
    <text evidence="3">The sequence shown here is derived from an EMBL/GenBank/DDBJ whole genome shotgun (WGS) entry which is preliminary data.</text>
</comment>
<dbReference type="EMBL" id="MSFL01000048">
    <property type="protein sequence ID" value="PWY65965.1"/>
    <property type="molecule type" value="Genomic_DNA"/>
</dbReference>
<feature type="region of interest" description="Disordered" evidence="1">
    <location>
        <begin position="388"/>
        <end position="421"/>
    </location>
</feature>
<dbReference type="Pfam" id="PF03473">
    <property type="entry name" value="MOSC"/>
    <property type="match status" value="1"/>
</dbReference>
<protein>
    <recommendedName>
        <fullName evidence="2">MOSC domain-containing protein</fullName>
    </recommendedName>
</protein>
<dbReference type="InterPro" id="IPR011037">
    <property type="entry name" value="Pyrv_Knase-like_insert_dom_sf"/>
</dbReference>
<dbReference type="GO" id="GO:0003824">
    <property type="term" value="F:catalytic activity"/>
    <property type="evidence" value="ECO:0007669"/>
    <property type="project" value="InterPro"/>
</dbReference>
<feature type="compositionally biased region" description="Basic and acidic residues" evidence="1">
    <location>
        <begin position="442"/>
        <end position="458"/>
    </location>
</feature>
<dbReference type="GO" id="GO:0030151">
    <property type="term" value="F:molybdenum ion binding"/>
    <property type="evidence" value="ECO:0007669"/>
    <property type="project" value="InterPro"/>
</dbReference>
<dbReference type="GeneID" id="37066611"/>
<evidence type="ECO:0000313" key="3">
    <source>
        <dbReference type="EMBL" id="PWY65965.1"/>
    </source>
</evidence>
<dbReference type="InterPro" id="IPR005302">
    <property type="entry name" value="MoCF_Sase_C"/>
</dbReference>
<dbReference type="PANTHER" id="PTHR14237:SF23">
    <property type="entry name" value="MOSC DOMAIN PROTEIN (AFU_ORTHOLOGUE AFUA_7G05900)"/>
    <property type="match status" value="1"/>
</dbReference>
<dbReference type="Pfam" id="PF03476">
    <property type="entry name" value="MOSC_N"/>
    <property type="match status" value="1"/>
</dbReference>
<name>A0A317UWB1_9EURO</name>
<dbReference type="RefSeq" id="XP_025394636.1">
    <property type="nucleotide sequence ID" value="XM_025544374.1"/>
</dbReference>
<proteinExistence type="predicted"/>
<feature type="domain" description="MOSC" evidence="2">
    <location>
        <begin position="309"/>
        <end position="492"/>
    </location>
</feature>
<feature type="region of interest" description="Disordered" evidence="1">
    <location>
        <begin position="439"/>
        <end position="458"/>
    </location>
</feature>
<dbReference type="Proteomes" id="UP000247233">
    <property type="component" value="Unassembled WGS sequence"/>
</dbReference>
<dbReference type="InterPro" id="IPR005303">
    <property type="entry name" value="MOCOS_middle"/>
</dbReference>
<dbReference type="SUPFAM" id="SSF50800">
    <property type="entry name" value="PK beta-barrel domain-like"/>
    <property type="match status" value="1"/>
</dbReference>
<dbReference type="STRING" id="1448321.A0A317UWB1"/>
<gene>
    <name evidence="3" type="ORF">BO70DRAFT_366597</name>
</gene>
<organism evidence="3 4">
    <name type="scientific">Aspergillus heteromorphus CBS 117.55</name>
    <dbReference type="NCBI Taxonomy" id="1448321"/>
    <lineage>
        <taxon>Eukaryota</taxon>
        <taxon>Fungi</taxon>
        <taxon>Dikarya</taxon>
        <taxon>Ascomycota</taxon>
        <taxon>Pezizomycotina</taxon>
        <taxon>Eurotiomycetes</taxon>
        <taxon>Eurotiomycetidae</taxon>
        <taxon>Eurotiales</taxon>
        <taxon>Aspergillaceae</taxon>
        <taxon>Aspergillus</taxon>
        <taxon>Aspergillus subgen. Circumdati</taxon>
    </lineage>
</organism>
<accession>A0A317UWB1</accession>
<evidence type="ECO:0000259" key="2">
    <source>
        <dbReference type="PROSITE" id="PS51340"/>
    </source>
</evidence>
<keyword evidence="4" id="KW-1185">Reference proteome</keyword>
<dbReference type="PROSITE" id="PS51340">
    <property type="entry name" value="MOSC"/>
    <property type="match status" value="1"/>
</dbReference>
<reference evidence="3 4" key="1">
    <citation type="submission" date="2016-12" db="EMBL/GenBank/DDBJ databases">
        <title>The genomes of Aspergillus section Nigri reveals drivers in fungal speciation.</title>
        <authorList>
            <consortium name="DOE Joint Genome Institute"/>
            <person name="Vesth T.C."/>
            <person name="Nybo J."/>
            <person name="Theobald S."/>
            <person name="Brandl J."/>
            <person name="Frisvad J.C."/>
            <person name="Nielsen K.F."/>
            <person name="Lyhne E.K."/>
            <person name="Kogle M.E."/>
            <person name="Kuo A."/>
            <person name="Riley R."/>
            <person name="Clum A."/>
            <person name="Nolan M."/>
            <person name="Lipzen A."/>
            <person name="Salamov A."/>
            <person name="Henrissat B."/>
            <person name="Wiebenga A."/>
            <person name="De Vries R.P."/>
            <person name="Grigoriev I.V."/>
            <person name="Mortensen U.H."/>
            <person name="Andersen M.R."/>
            <person name="Baker S.E."/>
        </authorList>
    </citation>
    <scope>NUCLEOTIDE SEQUENCE [LARGE SCALE GENOMIC DNA]</scope>
    <source>
        <strain evidence="3 4">CBS 117.55</strain>
    </source>
</reference>
<feature type="compositionally biased region" description="Low complexity" evidence="1">
    <location>
        <begin position="142"/>
        <end position="156"/>
    </location>
</feature>
<evidence type="ECO:0000256" key="1">
    <source>
        <dbReference type="SAM" id="MobiDB-lite"/>
    </source>
</evidence>
<dbReference type="VEuPathDB" id="FungiDB:BO70DRAFT_366597"/>